<gene>
    <name evidence="2" type="ORF">Rhow_008392</name>
</gene>
<protein>
    <recommendedName>
        <fullName evidence="4">Immunity protein 26 of polymorphic toxin system</fullName>
    </recommendedName>
</protein>
<name>A0A402CKF2_RHOWR</name>
<evidence type="ECO:0008006" key="4">
    <source>
        <dbReference type="Google" id="ProtNLM"/>
    </source>
</evidence>
<feature type="region of interest" description="Disordered" evidence="1">
    <location>
        <begin position="83"/>
        <end position="103"/>
    </location>
</feature>
<dbReference type="Pfam" id="PF15428">
    <property type="entry name" value="Imm26"/>
    <property type="match status" value="1"/>
</dbReference>
<feature type="compositionally biased region" description="Basic and acidic residues" evidence="1">
    <location>
        <begin position="84"/>
        <end position="93"/>
    </location>
</feature>
<evidence type="ECO:0000256" key="1">
    <source>
        <dbReference type="SAM" id="MobiDB-lite"/>
    </source>
</evidence>
<dbReference type="InterPro" id="IPR029278">
    <property type="entry name" value="Imm26"/>
</dbReference>
<dbReference type="Proteomes" id="UP000287519">
    <property type="component" value="Unassembled WGS sequence"/>
</dbReference>
<evidence type="ECO:0000313" key="2">
    <source>
        <dbReference type="EMBL" id="GCE44094.1"/>
    </source>
</evidence>
<keyword evidence="3" id="KW-1185">Reference proteome</keyword>
<sequence>MGDILAIPAADGAFFLAAVVARNNFGTALGLFDGTYPAKPVSASQHPPVVPVPVYVDDEAVVSGRWPIIGHDDGLRELFPTDPEIFHPPRADRPALGPYGAGETVDGHLRQLSEEEAREAGLFDPDFTQGYLWEYLEDRLNASLRN</sequence>
<evidence type="ECO:0000313" key="3">
    <source>
        <dbReference type="Proteomes" id="UP000287519"/>
    </source>
</evidence>
<accession>A0A402CKF2</accession>
<dbReference type="EMBL" id="BHYM01000087">
    <property type="protein sequence ID" value="GCE44094.1"/>
    <property type="molecule type" value="Genomic_DNA"/>
</dbReference>
<organism evidence="2 3">
    <name type="scientific">Rhodococcus wratislaviensis</name>
    <name type="common">Tsukamurella wratislaviensis</name>
    <dbReference type="NCBI Taxonomy" id="44752"/>
    <lineage>
        <taxon>Bacteria</taxon>
        <taxon>Bacillati</taxon>
        <taxon>Actinomycetota</taxon>
        <taxon>Actinomycetes</taxon>
        <taxon>Mycobacteriales</taxon>
        <taxon>Nocardiaceae</taxon>
        <taxon>Rhodococcus</taxon>
    </lineage>
</organism>
<comment type="caution">
    <text evidence="2">The sequence shown here is derived from an EMBL/GenBank/DDBJ whole genome shotgun (WGS) entry which is preliminary data.</text>
</comment>
<proteinExistence type="predicted"/>
<reference evidence="2 3" key="1">
    <citation type="submission" date="2018-11" db="EMBL/GenBank/DDBJ databases">
        <title>Microbial catabolism of amino acid.</title>
        <authorList>
            <person name="Hibi M."/>
            <person name="Ogawa J."/>
        </authorList>
    </citation>
    <scope>NUCLEOTIDE SEQUENCE [LARGE SCALE GENOMIC DNA]</scope>
    <source>
        <strain evidence="2 3">C31-06</strain>
    </source>
</reference>
<dbReference type="AlphaFoldDB" id="A0A402CKF2"/>